<evidence type="ECO:0000256" key="5">
    <source>
        <dbReference type="PROSITE-ProRule" id="PRU01240"/>
    </source>
</evidence>
<dbReference type="PANTHER" id="PTHR43806:SF11">
    <property type="entry name" value="CEREVISIN-RELATED"/>
    <property type="match status" value="1"/>
</dbReference>
<evidence type="ECO:0000256" key="3">
    <source>
        <dbReference type="ARBA" id="ARBA00022801"/>
    </source>
</evidence>
<dbReference type="AlphaFoldDB" id="A0A8H3BBQ7"/>
<protein>
    <recommendedName>
        <fullName evidence="11">Cuticle-degrading protease</fullName>
    </recommendedName>
</protein>
<dbReference type="PROSITE" id="PS00138">
    <property type="entry name" value="SUBTILASE_SER"/>
    <property type="match status" value="1"/>
</dbReference>
<dbReference type="InterPro" id="IPR037045">
    <property type="entry name" value="S8pro/Inhibitor_I9_sf"/>
</dbReference>
<gene>
    <name evidence="9" type="ORF">RDB_LOCUS70977</name>
</gene>
<dbReference type="GO" id="GO:0005615">
    <property type="term" value="C:extracellular space"/>
    <property type="evidence" value="ECO:0007669"/>
    <property type="project" value="TreeGrafter"/>
</dbReference>
<dbReference type="Pfam" id="PF05922">
    <property type="entry name" value="Inhibitor_I9"/>
    <property type="match status" value="1"/>
</dbReference>
<dbReference type="InterPro" id="IPR010259">
    <property type="entry name" value="S8pro/Inhibitor_I9"/>
</dbReference>
<evidence type="ECO:0008006" key="11">
    <source>
        <dbReference type="Google" id="ProtNLM"/>
    </source>
</evidence>
<keyword evidence="2 5" id="KW-0645">Protease</keyword>
<evidence type="ECO:0000313" key="10">
    <source>
        <dbReference type="Proteomes" id="UP000663888"/>
    </source>
</evidence>
<dbReference type="GO" id="GO:0004252">
    <property type="term" value="F:serine-type endopeptidase activity"/>
    <property type="evidence" value="ECO:0007669"/>
    <property type="project" value="UniProtKB-UniRule"/>
</dbReference>
<keyword evidence="4 5" id="KW-0720">Serine protease</keyword>
<evidence type="ECO:0000256" key="2">
    <source>
        <dbReference type="ARBA" id="ARBA00022670"/>
    </source>
</evidence>
<dbReference type="PRINTS" id="PR00723">
    <property type="entry name" value="SUBTILISIN"/>
</dbReference>
<dbReference type="InterPro" id="IPR015500">
    <property type="entry name" value="Peptidase_S8_subtilisin-rel"/>
</dbReference>
<feature type="domain" description="Peptidase S8/S53" evidence="7">
    <location>
        <begin position="142"/>
        <end position="365"/>
    </location>
</feature>
<dbReference type="InterPro" id="IPR034193">
    <property type="entry name" value="PCSK9_ProteinaseK-like"/>
</dbReference>
<reference evidence="9" key="1">
    <citation type="submission" date="2021-01" db="EMBL/GenBank/DDBJ databases">
        <authorList>
            <person name="Kaushik A."/>
        </authorList>
    </citation>
    <scope>NUCLEOTIDE SEQUENCE</scope>
    <source>
        <strain evidence="9">AG4-R118</strain>
    </source>
</reference>
<feature type="active site" description="Charge relay system" evidence="5">
    <location>
        <position position="174"/>
    </location>
</feature>
<dbReference type="InterPro" id="IPR000209">
    <property type="entry name" value="Peptidase_S8/S53_dom"/>
</dbReference>
<feature type="active site" description="Charge relay system" evidence="5">
    <location>
        <position position="143"/>
    </location>
</feature>
<organism evidence="9 10">
    <name type="scientific">Rhizoctonia solani</name>
    <dbReference type="NCBI Taxonomy" id="456999"/>
    <lineage>
        <taxon>Eukaryota</taxon>
        <taxon>Fungi</taxon>
        <taxon>Dikarya</taxon>
        <taxon>Basidiomycota</taxon>
        <taxon>Agaricomycotina</taxon>
        <taxon>Agaricomycetes</taxon>
        <taxon>Cantharellales</taxon>
        <taxon>Ceratobasidiaceae</taxon>
        <taxon>Rhizoctonia</taxon>
    </lineage>
</organism>
<feature type="chain" id="PRO_5034904854" description="Cuticle-degrading protease" evidence="6">
    <location>
        <begin position="18"/>
        <end position="381"/>
    </location>
</feature>
<dbReference type="Gene3D" id="3.40.50.200">
    <property type="entry name" value="Peptidase S8/S53 domain"/>
    <property type="match status" value="1"/>
</dbReference>
<dbReference type="PROSITE" id="PS51892">
    <property type="entry name" value="SUBTILASE"/>
    <property type="match status" value="1"/>
</dbReference>
<feature type="signal peptide" evidence="6">
    <location>
        <begin position="1"/>
        <end position="17"/>
    </location>
</feature>
<evidence type="ECO:0000256" key="4">
    <source>
        <dbReference type="ARBA" id="ARBA00022825"/>
    </source>
</evidence>
<dbReference type="CDD" id="cd04077">
    <property type="entry name" value="Peptidases_S8_PCSK9_ProteinaseK_like"/>
    <property type="match status" value="1"/>
</dbReference>
<evidence type="ECO:0000259" key="8">
    <source>
        <dbReference type="Pfam" id="PF05922"/>
    </source>
</evidence>
<comment type="similarity">
    <text evidence="1 5">Belongs to the peptidase S8 family.</text>
</comment>
<dbReference type="Gene3D" id="3.30.70.80">
    <property type="entry name" value="Peptidase S8 propeptide/proteinase inhibitor I9"/>
    <property type="match status" value="1"/>
</dbReference>
<evidence type="ECO:0000313" key="9">
    <source>
        <dbReference type="EMBL" id="CAE6452001.1"/>
    </source>
</evidence>
<evidence type="ECO:0000259" key="7">
    <source>
        <dbReference type="Pfam" id="PF00082"/>
    </source>
</evidence>
<evidence type="ECO:0000256" key="6">
    <source>
        <dbReference type="SAM" id="SignalP"/>
    </source>
</evidence>
<keyword evidence="3 5" id="KW-0378">Hydrolase</keyword>
<feature type="domain" description="Inhibitor I9" evidence="8">
    <location>
        <begin position="35"/>
        <end position="104"/>
    </location>
</feature>
<dbReference type="EMBL" id="CAJMWX010001042">
    <property type="protein sequence ID" value="CAE6452001.1"/>
    <property type="molecule type" value="Genomic_DNA"/>
</dbReference>
<dbReference type="Proteomes" id="UP000663888">
    <property type="component" value="Unassembled WGS sequence"/>
</dbReference>
<dbReference type="PANTHER" id="PTHR43806">
    <property type="entry name" value="PEPTIDASE S8"/>
    <property type="match status" value="1"/>
</dbReference>
<dbReference type="GO" id="GO:0006508">
    <property type="term" value="P:proteolysis"/>
    <property type="evidence" value="ECO:0007669"/>
    <property type="project" value="UniProtKB-KW"/>
</dbReference>
<dbReference type="SUPFAM" id="SSF52743">
    <property type="entry name" value="Subtilisin-like"/>
    <property type="match status" value="1"/>
</dbReference>
<sequence length="381" mass="38825">MKSFALIAAALVAPALAAPAAIPITKLAGPVKENSYIIKLKDGVSKDSHVARLLDFIGSQDSKVVYKYENSFNGYAGVLKGPILEYIRRSPDVEYIEADAFSQLEYEEGDESLASREVHTPEEISNLAGRAANGGGVDIYGLDTGILTTHTSFGGRASWGATYGGYASRDGHGHGTHTAGTAVGSGFGLATAANVIAVKVCSDAGRCAASDIIAGVNYAVTRAASTGRPSIVTMSLGLNPTTSLDNAVTSAIGRGIHFTVAAGNENQNAANVSPARVAAAITVGAVDSSNRKASFSNYGSVLDIWALGVNVRSAWIGSNTAVNTISGTSMATPHVAGILAVVIGNKGNSSPAALASQLKSNAQASVTGAPSGTTNLLARVW</sequence>
<comment type="caution">
    <text evidence="9">The sequence shown here is derived from an EMBL/GenBank/DDBJ whole genome shotgun (WGS) entry which is preliminary data.</text>
</comment>
<feature type="active site" description="Charge relay system" evidence="5">
    <location>
        <position position="329"/>
    </location>
</feature>
<evidence type="ECO:0000256" key="1">
    <source>
        <dbReference type="ARBA" id="ARBA00011073"/>
    </source>
</evidence>
<dbReference type="InterPro" id="IPR050131">
    <property type="entry name" value="Peptidase_S8_subtilisin-like"/>
</dbReference>
<proteinExistence type="inferred from homology"/>
<dbReference type="Pfam" id="PF00082">
    <property type="entry name" value="Peptidase_S8"/>
    <property type="match status" value="1"/>
</dbReference>
<dbReference type="InterPro" id="IPR023828">
    <property type="entry name" value="Peptidase_S8_Ser-AS"/>
</dbReference>
<keyword evidence="6" id="KW-0732">Signal</keyword>
<dbReference type="SUPFAM" id="SSF54897">
    <property type="entry name" value="Protease propeptides/inhibitors"/>
    <property type="match status" value="1"/>
</dbReference>
<name>A0A8H3BBQ7_9AGAM</name>
<accession>A0A8H3BBQ7</accession>
<dbReference type="InterPro" id="IPR036852">
    <property type="entry name" value="Peptidase_S8/S53_dom_sf"/>
</dbReference>